<reference evidence="8" key="1">
    <citation type="submission" date="2022-08" db="EMBL/GenBank/DDBJ databases">
        <title>Alicyclobacillus dauci DSM2870, complete genome.</title>
        <authorList>
            <person name="Wang Q."/>
            <person name="Cai R."/>
            <person name="Wang Z."/>
        </authorList>
    </citation>
    <scope>NUCLEOTIDE SEQUENCE</scope>
    <source>
        <strain evidence="8">DSM 28700</strain>
    </source>
</reference>
<evidence type="ECO:0000256" key="4">
    <source>
        <dbReference type="ARBA" id="ARBA00022833"/>
    </source>
</evidence>
<dbReference type="EMBL" id="CP104064">
    <property type="protein sequence ID" value="WAH35417.1"/>
    <property type="molecule type" value="Genomic_DNA"/>
</dbReference>
<dbReference type="Pfam" id="PF01432">
    <property type="entry name" value="Peptidase_M3"/>
    <property type="match status" value="1"/>
</dbReference>
<evidence type="ECO:0000313" key="9">
    <source>
        <dbReference type="Proteomes" id="UP001164803"/>
    </source>
</evidence>
<dbReference type="Proteomes" id="UP001164803">
    <property type="component" value="Chromosome"/>
</dbReference>
<dbReference type="InterPro" id="IPR001567">
    <property type="entry name" value="Pept_M3A_M3B_dom"/>
</dbReference>
<dbReference type="Gene3D" id="1.10.1370.30">
    <property type="match status" value="1"/>
</dbReference>
<protein>
    <submittedName>
        <fullName evidence="8">M3 family metallopeptidase</fullName>
    </submittedName>
</protein>
<gene>
    <name evidence="8" type="ORF">NZD86_14040</name>
</gene>
<name>A0ABY6YXY0_9BACL</name>
<evidence type="ECO:0000256" key="1">
    <source>
        <dbReference type="ARBA" id="ARBA00022670"/>
    </source>
</evidence>
<evidence type="ECO:0000313" key="8">
    <source>
        <dbReference type="EMBL" id="WAH35417.1"/>
    </source>
</evidence>
<keyword evidence="4 6" id="KW-0862">Zinc</keyword>
<dbReference type="RefSeq" id="WP_268042639.1">
    <property type="nucleotide sequence ID" value="NZ_CP104064.1"/>
</dbReference>
<keyword evidence="9" id="KW-1185">Reference proteome</keyword>
<keyword evidence="3 6" id="KW-0378">Hydrolase</keyword>
<evidence type="ECO:0000256" key="2">
    <source>
        <dbReference type="ARBA" id="ARBA00022723"/>
    </source>
</evidence>
<keyword evidence="1 6" id="KW-0645">Protease</keyword>
<evidence type="ECO:0000256" key="5">
    <source>
        <dbReference type="ARBA" id="ARBA00023049"/>
    </source>
</evidence>
<evidence type="ECO:0000259" key="7">
    <source>
        <dbReference type="Pfam" id="PF01432"/>
    </source>
</evidence>
<keyword evidence="5 6" id="KW-0482">Metalloprotease</keyword>
<feature type="domain" description="Peptidase M3A/M3B catalytic" evidence="7">
    <location>
        <begin position="4"/>
        <end position="76"/>
    </location>
</feature>
<organism evidence="8 9">
    <name type="scientific">Alicyclobacillus dauci</name>
    <dbReference type="NCBI Taxonomy" id="1475485"/>
    <lineage>
        <taxon>Bacteria</taxon>
        <taxon>Bacillati</taxon>
        <taxon>Bacillota</taxon>
        <taxon>Bacilli</taxon>
        <taxon>Bacillales</taxon>
        <taxon>Alicyclobacillaceae</taxon>
        <taxon>Alicyclobacillus</taxon>
    </lineage>
</organism>
<evidence type="ECO:0000256" key="3">
    <source>
        <dbReference type="ARBA" id="ARBA00022801"/>
    </source>
</evidence>
<keyword evidence="2 6" id="KW-0479">Metal-binding</keyword>
<comment type="similarity">
    <text evidence="6">Belongs to the peptidase M3 family.</text>
</comment>
<comment type="cofactor">
    <cofactor evidence="6">
        <name>Zn(2+)</name>
        <dbReference type="ChEBI" id="CHEBI:29105"/>
    </cofactor>
    <text evidence="6">Binds 1 zinc ion.</text>
</comment>
<evidence type="ECO:0000256" key="6">
    <source>
        <dbReference type="RuleBase" id="RU003435"/>
    </source>
</evidence>
<accession>A0ABY6YXY0</accession>
<sequence length="88" mass="9705">MLDNELLDLLSKKGKRVGGYCTIISGAKSPFIFANFNGTAHDVTVLTHEAGHAFMAYMGRDVTTPEYKFPTLEAAEIRLLKTGALSRW</sequence>
<proteinExistence type="inferred from homology"/>
<dbReference type="SUPFAM" id="SSF55486">
    <property type="entry name" value="Metalloproteases ('zincins'), catalytic domain"/>
    <property type="match status" value="1"/>
</dbReference>